<organism evidence="1 2">
    <name type="scientific">Vairimorpha ceranae</name>
    <dbReference type="NCBI Taxonomy" id="40302"/>
    <lineage>
        <taxon>Eukaryota</taxon>
        <taxon>Fungi</taxon>
        <taxon>Fungi incertae sedis</taxon>
        <taxon>Microsporidia</taxon>
        <taxon>Nosematidae</taxon>
        <taxon>Vairimorpha</taxon>
    </lineage>
</organism>
<keyword evidence="2" id="KW-1185">Reference proteome</keyword>
<dbReference type="EMBL" id="JPQZ01000106">
    <property type="protein sequence ID" value="KKO74172.1"/>
    <property type="molecule type" value="Genomic_DNA"/>
</dbReference>
<reference evidence="1 2" key="1">
    <citation type="journal article" date="2015" name="Environ. Microbiol.">
        <title>Genome analyses suggest the presence of polyploidy and recent human-driven expansions in eight global populations of the honeybee pathogen Nosema ceranae.</title>
        <authorList>
            <person name="Pelin A."/>
            <person name="Selman M."/>
            <person name="Aris-Brosou S."/>
            <person name="Farinelli L."/>
            <person name="Corradi N."/>
        </authorList>
    </citation>
    <scope>NUCLEOTIDE SEQUENCE [LARGE SCALE GENOMIC DNA]</scope>
    <source>
        <strain evidence="1 2">PA08 1199</strain>
    </source>
</reference>
<sequence>MGRAVVKLNISARHRKYLKISNFLELFAFTRNQKSFVFEKVIKFLCD</sequence>
<dbReference type="RefSeq" id="XP_024329914.1">
    <property type="nucleotide sequence ID" value="XM_024473710.1"/>
</dbReference>
<evidence type="ECO:0000313" key="1">
    <source>
        <dbReference type="EMBL" id="KKO74172.1"/>
    </source>
</evidence>
<name>A0A0F9YN84_9MICR</name>
<evidence type="ECO:0000313" key="2">
    <source>
        <dbReference type="Proteomes" id="UP000034350"/>
    </source>
</evidence>
<accession>A0A0F9YN84</accession>
<dbReference type="AlphaFoldDB" id="A0A0F9YN84"/>
<protein>
    <submittedName>
        <fullName evidence="1">Uncharacterized protein</fullName>
    </submittedName>
</protein>
<dbReference type="Proteomes" id="UP000034350">
    <property type="component" value="Unassembled WGS sequence"/>
</dbReference>
<comment type="caution">
    <text evidence="1">The sequence shown here is derived from an EMBL/GenBank/DDBJ whole genome shotgun (WGS) entry which is preliminary data.</text>
</comment>
<dbReference type="GeneID" id="36318607"/>
<gene>
    <name evidence="1" type="ORF">AAJ76_1060002574</name>
</gene>
<dbReference type="VEuPathDB" id="MicrosporidiaDB:AAJ76_1060002574"/>
<proteinExistence type="predicted"/>